<sequence>MHPQDTPPTGDIGQDGARYSLWQLVFYMLRLGTLGFGGPVALAGYMHRDLVERRQWITDGDYKEGIALAQLAPGPMAAQLAIYLGYVHYHIVGATLVGVAFVLPSFLMVLALGWAYTKFGGLTWMQSVFYGVGAAVIGIITLSAYKLTNKSVGRDPLLWGIYLVLAAVTVITESEIAWLFLAAGLLVWFWRAPPKWLRERGVNALAATQLPMVGGFASSLDWPLHVQIGVFFAKAGAFVFGSGLAIVPFLYGGVVTEHHWLNDKQFVDAVAVAMITPGPVVITVGFIGYLVAGLPGAVVAALATFLPCYLFTVIPAPYFKKYGKRPAIVAFVDGVTAAAVGAITGAVIVLARRSLIDVPTVALAVATVLLLWRFKTLPEPVIVLGAAIVGLIVYPLLRG</sequence>
<evidence type="ECO:0000313" key="8">
    <source>
        <dbReference type="EMBL" id="PLQ02229.1"/>
    </source>
</evidence>
<dbReference type="PANTHER" id="PTHR43663">
    <property type="entry name" value="CHROMATE TRANSPORT PROTEIN-RELATED"/>
    <property type="match status" value="1"/>
</dbReference>
<comment type="subcellular location">
    <subcellularLocation>
        <location evidence="1">Cell membrane</location>
        <topology evidence="1">Multi-pass membrane protein</topology>
    </subcellularLocation>
</comment>
<feature type="transmembrane region" description="Helical" evidence="7">
    <location>
        <begin position="266"/>
        <end position="291"/>
    </location>
</feature>
<feature type="transmembrane region" description="Helical" evidence="7">
    <location>
        <begin position="356"/>
        <end position="374"/>
    </location>
</feature>
<evidence type="ECO:0000256" key="5">
    <source>
        <dbReference type="ARBA" id="ARBA00022989"/>
    </source>
</evidence>
<feature type="transmembrane region" description="Helical" evidence="7">
    <location>
        <begin position="297"/>
        <end position="316"/>
    </location>
</feature>
<evidence type="ECO:0000256" key="7">
    <source>
        <dbReference type="SAM" id="Phobius"/>
    </source>
</evidence>
<dbReference type="RefSeq" id="WP_101680008.1">
    <property type="nucleotide sequence ID" value="NZ_PJRP01000001.1"/>
</dbReference>
<feature type="transmembrane region" description="Helical" evidence="7">
    <location>
        <begin position="92"/>
        <end position="116"/>
    </location>
</feature>
<name>A0A2N5CJ23_9BURK</name>
<dbReference type="AlphaFoldDB" id="A0A2N5CJ23"/>
<evidence type="ECO:0000256" key="6">
    <source>
        <dbReference type="ARBA" id="ARBA00023136"/>
    </source>
</evidence>
<feature type="transmembrane region" description="Helical" evidence="7">
    <location>
        <begin position="328"/>
        <end position="350"/>
    </location>
</feature>
<dbReference type="Pfam" id="PF02417">
    <property type="entry name" value="Chromate_transp"/>
    <property type="match status" value="2"/>
</dbReference>
<feature type="transmembrane region" description="Helical" evidence="7">
    <location>
        <begin position="232"/>
        <end position="254"/>
    </location>
</feature>
<organism evidence="8 9">
    <name type="scientific">Cupriavidus pauculus</name>
    <dbReference type="NCBI Taxonomy" id="82633"/>
    <lineage>
        <taxon>Bacteria</taxon>
        <taxon>Pseudomonadati</taxon>
        <taxon>Pseudomonadota</taxon>
        <taxon>Betaproteobacteria</taxon>
        <taxon>Burkholderiales</taxon>
        <taxon>Burkholderiaceae</taxon>
        <taxon>Cupriavidus</taxon>
    </lineage>
</organism>
<evidence type="ECO:0000256" key="4">
    <source>
        <dbReference type="ARBA" id="ARBA00022692"/>
    </source>
</evidence>
<keyword evidence="6 7" id="KW-0472">Membrane</keyword>
<feature type="transmembrane region" description="Helical" evidence="7">
    <location>
        <begin position="24"/>
        <end position="45"/>
    </location>
</feature>
<dbReference type="Proteomes" id="UP000234341">
    <property type="component" value="Unassembled WGS sequence"/>
</dbReference>
<keyword evidence="4 7" id="KW-0812">Transmembrane</keyword>
<dbReference type="EMBL" id="PJRP01000001">
    <property type="protein sequence ID" value="PLQ02229.1"/>
    <property type="molecule type" value="Genomic_DNA"/>
</dbReference>
<dbReference type="InterPro" id="IPR003370">
    <property type="entry name" value="Chromate_transpt"/>
</dbReference>
<keyword evidence="5 7" id="KW-1133">Transmembrane helix</keyword>
<dbReference type="OrthoDB" id="8969999at2"/>
<comment type="similarity">
    <text evidence="2">Belongs to the chromate ion transporter (CHR) (TC 2.A.51) family.</text>
</comment>
<feature type="transmembrane region" description="Helical" evidence="7">
    <location>
        <begin position="381"/>
        <end position="397"/>
    </location>
</feature>
<keyword evidence="3" id="KW-1003">Cell membrane</keyword>
<evidence type="ECO:0000256" key="3">
    <source>
        <dbReference type="ARBA" id="ARBA00022475"/>
    </source>
</evidence>
<dbReference type="GO" id="GO:0005886">
    <property type="term" value="C:plasma membrane"/>
    <property type="evidence" value="ECO:0007669"/>
    <property type="project" value="UniProtKB-SubCell"/>
</dbReference>
<dbReference type="NCBIfam" id="TIGR00937">
    <property type="entry name" value="2A51"/>
    <property type="match status" value="1"/>
</dbReference>
<comment type="caution">
    <text evidence="8">The sequence shown here is derived from an EMBL/GenBank/DDBJ whole genome shotgun (WGS) entry which is preliminary data.</text>
</comment>
<dbReference type="InterPro" id="IPR014047">
    <property type="entry name" value="Chr_Tranpt_l_chain"/>
</dbReference>
<feature type="transmembrane region" description="Helical" evidence="7">
    <location>
        <begin position="128"/>
        <end position="145"/>
    </location>
</feature>
<dbReference type="STRING" id="82633.GCA_000974605_00517"/>
<protein>
    <submittedName>
        <fullName evidence="8">Chromate transporter</fullName>
    </submittedName>
</protein>
<reference evidence="8 9" key="1">
    <citation type="submission" date="2017-12" db="EMBL/GenBank/DDBJ databases">
        <title>Genome sequence of the active heterotrophic nitrifier-denitrifier, Cupriavidus pauculus UM1.</title>
        <authorList>
            <person name="Putonti C."/>
            <person name="Castignetti D."/>
        </authorList>
    </citation>
    <scope>NUCLEOTIDE SEQUENCE [LARGE SCALE GENOMIC DNA]</scope>
    <source>
        <strain evidence="8 9">UM1</strain>
    </source>
</reference>
<evidence type="ECO:0000256" key="1">
    <source>
        <dbReference type="ARBA" id="ARBA00004651"/>
    </source>
</evidence>
<dbReference type="PANTHER" id="PTHR43663:SF1">
    <property type="entry name" value="CHROMATE TRANSPORTER"/>
    <property type="match status" value="1"/>
</dbReference>
<evidence type="ECO:0000313" key="9">
    <source>
        <dbReference type="Proteomes" id="UP000234341"/>
    </source>
</evidence>
<accession>A0A2N5CJ23</accession>
<dbReference type="PIRSF" id="PIRSF004810">
    <property type="entry name" value="ChrA"/>
    <property type="match status" value="1"/>
</dbReference>
<feature type="transmembrane region" description="Helical" evidence="7">
    <location>
        <begin position="157"/>
        <end position="190"/>
    </location>
</feature>
<dbReference type="InterPro" id="IPR052518">
    <property type="entry name" value="CHR_Transporter"/>
</dbReference>
<dbReference type="GO" id="GO:0015109">
    <property type="term" value="F:chromate transmembrane transporter activity"/>
    <property type="evidence" value="ECO:0007669"/>
    <property type="project" value="InterPro"/>
</dbReference>
<proteinExistence type="inferred from homology"/>
<gene>
    <name evidence="8" type="ORF">CYJ10_02715</name>
</gene>
<evidence type="ECO:0000256" key="2">
    <source>
        <dbReference type="ARBA" id="ARBA00005262"/>
    </source>
</evidence>